<feature type="non-terminal residue" evidence="1">
    <location>
        <position position="445"/>
    </location>
</feature>
<protein>
    <submittedName>
        <fullName evidence="1">Uncharacterized protein</fullName>
    </submittedName>
</protein>
<proteinExistence type="predicted"/>
<gene>
    <name evidence="1" type="ORF">RSOL_115620</name>
</gene>
<dbReference type="Proteomes" id="UP000030108">
    <property type="component" value="Unassembled WGS sequence"/>
</dbReference>
<reference evidence="2" key="1">
    <citation type="journal article" date="2014" name="Genome Announc.">
        <title>Draft genome sequence of the plant-pathogenic soil fungus Rhizoctonia solani anastomosis group 3 strain Rhs1AP.</title>
        <authorList>
            <person name="Cubeta M.A."/>
            <person name="Thomas E."/>
            <person name="Dean R.A."/>
            <person name="Jabaji S."/>
            <person name="Neate S.M."/>
            <person name="Tavantzis S."/>
            <person name="Toda T."/>
            <person name="Vilgalys R."/>
            <person name="Bharathan N."/>
            <person name="Fedorova-Abrams N."/>
            <person name="Pakala S.B."/>
            <person name="Pakala S.M."/>
            <person name="Zafar N."/>
            <person name="Joardar V."/>
            <person name="Losada L."/>
            <person name="Nierman W.C."/>
        </authorList>
    </citation>
    <scope>NUCLEOTIDE SEQUENCE [LARGE SCALE GENOMIC DNA]</scope>
    <source>
        <strain evidence="2">AG-3</strain>
    </source>
</reference>
<dbReference type="EMBL" id="JATN01000322">
    <property type="protein sequence ID" value="EUC55432.1"/>
    <property type="molecule type" value="Genomic_DNA"/>
</dbReference>
<sequence length="445" mass="48543">MSHYHTSCANITIGLLRPNIPELVPDSDSETGTPLVTPIHTTFGNISNPTDDTSGERIHIPVQSPFNNYATNKGISTVRDRLIFGEYHHEDKRLPEEGWHDCPPAPRIDNGSFDLGFGLDMSVDSSFEDSYGYAFNKALTHLQDSPGSGNPKYSSGEVGRAEAVPAYEEHKALEDRYNIYTVPRTPRPNTGSWLSSTENIAPIWNWNSENQALWRFSQLDSATPSASVKYPMFQHAGSNTKARPAEELTPDAPTRIVKWNLGLGLTLDDIAEPDGYGASIGELSMEFAEDSFFDLDADSGSCSTADTTLNSTIETIPDLAMLCPNSPVGSASHALGPELGITPQLRMLSMKGHHESVKRQGEQHSPMLGSGTRLGYTTGFHSEADVARPVGRFGMNEHVEFHGLSNGAARVFVAGEYSLIEEAQRSLGHQMADAPIFELLPPIEL</sequence>
<evidence type="ECO:0000313" key="2">
    <source>
        <dbReference type="Proteomes" id="UP000030108"/>
    </source>
</evidence>
<dbReference type="AlphaFoldDB" id="X8J0I6"/>
<organism evidence="1 2">
    <name type="scientific">Rhizoctonia solani AG-3 Rhs1AP</name>
    <dbReference type="NCBI Taxonomy" id="1086054"/>
    <lineage>
        <taxon>Eukaryota</taxon>
        <taxon>Fungi</taxon>
        <taxon>Dikarya</taxon>
        <taxon>Basidiomycota</taxon>
        <taxon>Agaricomycotina</taxon>
        <taxon>Agaricomycetes</taxon>
        <taxon>Cantharellales</taxon>
        <taxon>Ceratobasidiaceae</taxon>
        <taxon>Rhizoctonia</taxon>
    </lineage>
</organism>
<evidence type="ECO:0000313" key="1">
    <source>
        <dbReference type="EMBL" id="EUC55432.1"/>
    </source>
</evidence>
<comment type="caution">
    <text evidence="1">The sequence shown here is derived from an EMBL/GenBank/DDBJ whole genome shotgun (WGS) entry which is preliminary data.</text>
</comment>
<accession>X8J0I6</accession>
<dbReference type="OrthoDB" id="3160003at2759"/>
<name>X8J0I6_9AGAM</name>